<name>A0ABT3NTW9_9PROT</name>
<sequence length="230" mass="24840">MVLLLGSGLVSTPAPAQQRGWSTDIATHGSWTAYRAQTPTGRQLCGIRVVGAEGRTLHLKHFAGDRHVTFQAFKTSWSIPQGTRLRLSLRVDGNAPWTTGGAIGQRNFVEWTVGGGIERFDAQFRNGARLFLEFPEGSEAAWVVSLTGSAAAMGRMVECMGTLRQGQGKRRAAPRPNPSAMRRAPHRPPSPSRPACRRSRFRPASVRARPPSATPSEPIVDAVAPAPRSA</sequence>
<evidence type="ECO:0000313" key="3">
    <source>
        <dbReference type="Proteomes" id="UP001526430"/>
    </source>
</evidence>
<gene>
    <name evidence="2" type="ORF">OF850_05120</name>
</gene>
<feature type="region of interest" description="Disordered" evidence="1">
    <location>
        <begin position="162"/>
        <end position="230"/>
    </location>
</feature>
<evidence type="ECO:0000313" key="2">
    <source>
        <dbReference type="EMBL" id="MCW8084999.1"/>
    </source>
</evidence>
<reference evidence="2 3" key="1">
    <citation type="submission" date="2022-10" db="EMBL/GenBank/DDBJ databases">
        <title>Roseococcus glaciei nov., sp. nov., isolated from glacier.</title>
        <authorList>
            <person name="Liu Q."/>
            <person name="Xin Y.-H."/>
        </authorList>
    </citation>
    <scope>NUCLEOTIDE SEQUENCE [LARGE SCALE GENOMIC DNA]</scope>
    <source>
        <strain evidence="2 3">MDT2-1-1</strain>
    </source>
</reference>
<proteinExistence type="predicted"/>
<accession>A0ABT3NTW9</accession>
<protein>
    <submittedName>
        <fullName evidence="2">Uncharacterized protein</fullName>
    </submittedName>
</protein>
<dbReference type="EMBL" id="JAPFQI010000001">
    <property type="protein sequence ID" value="MCW8084999.1"/>
    <property type="molecule type" value="Genomic_DNA"/>
</dbReference>
<evidence type="ECO:0000256" key="1">
    <source>
        <dbReference type="SAM" id="MobiDB-lite"/>
    </source>
</evidence>
<keyword evidence="3" id="KW-1185">Reference proteome</keyword>
<organism evidence="2 3">
    <name type="scientific">Sabulicella glaciei</name>
    <dbReference type="NCBI Taxonomy" id="2984948"/>
    <lineage>
        <taxon>Bacteria</taxon>
        <taxon>Pseudomonadati</taxon>
        <taxon>Pseudomonadota</taxon>
        <taxon>Alphaproteobacteria</taxon>
        <taxon>Acetobacterales</taxon>
        <taxon>Acetobacteraceae</taxon>
        <taxon>Sabulicella</taxon>
    </lineage>
</organism>
<comment type="caution">
    <text evidence="2">The sequence shown here is derived from an EMBL/GenBank/DDBJ whole genome shotgun (WGS) entry which is preliminary data.</text>
</comment>
<dbReference type="Proteomes" id="UP001526430">
    <property type="component" value="Unassembled WGS sequence"/>
</dbReference>